<sequence>MGLAGKLCHAQQLRGRERTRLLEVPVLIFIDLGERDRVIGSVVALVLPNGGLEATVAQRLQRLI</sequence>
<proteinExistence type="predicted"/>
<gene>
    <name evidence="1" type="ORF">D9R08_10430</name>
</gene>
<reference evidence="1 2" key="1">
    <citation type="submission" date="2018-10" db="EMBL/GenBank/DDBJ databases">
        <authorList>
            <person name="Jung H.S."/>
            <person name="Jeon C.O."/>
        </authorList>
    </citation>
    <scope>NUCLEOTIDE SEQUENCE [LARGE SCALE GENOMIC DNA]</scope>
    <source>
        <strain evidence="1 2">MA-7-27</strain>
    </source>
</reference>
<name>A0A3L9XZD0_9RHOB</name>
<protein>
    <submittedName>
        <fullName evidence="1">Uncharacterized protein</fullName>
    </submittedName>
</protein>
<accession>A0A3L9XZD0</accession>
<organism evidence="1 2">
    <name type="scientific">Rhodophyticola porphyridii</name>
    <dbReference type="NCBI Taxonomy" id="1852017"/>
    <lineage>
        <taxon>Bacteria</taxon>
        <taxon>Pseudomonadati</taxon>
        <taxon>Pseudomonadota</taxon>
        <taxon>Alphaproteobacteria</taxon>
        <taxon>Rhodobacterales</taxon>
        <taxon>Roseobacteraceae</taxon>
        <taxon>Rhodophyticola</taxon>
    </lineage>
</organism>
<dbReference type="EMBL" id="RCNT01000005">
    <property type="protein sequence ID" value="RMA41899.1"/>
    <property type="molecule type" value="Genomic_DNA"/>
</dbReference>
<evidence type="ECO:0000313" key="2">
    <source>
        <dbReference type="Proteomes" id="UP000281343"/>
    </source>
</evidence>
<evidence type="ECO:0000313" key="1">
    <source>
        <dbReference type="EMBL" id="RMA41899.1"/>
    </source>
</evidence>
<keyword evidence="2" id="KW-1185">Reference proteome</keyword>
<dbReference type="AlphaFoldDB" id="A0A3L9XZD0"/>
<dbReference type="Proteomes" id="UP000281343">
    <property type="component" value="Unassembled WGS sequence"/>
</dbReference>
<comment type="caution">
    <text evidence="1">The sequence shown here is derived from an EMBL/GenBank/DDBJ whole genome shotgun (WGS) entry which is preliminary data.</text>
</comment>